<proteinExistence type="predicted"/>
<evidence type="ECO:0008006" key="3">
    <source>
        <dbReference type="Google" id="ProtNLM"/>
    </source>
</evidence>
<reference evidence="2" key="1">
    <citation type="journal article" date="2019" name="Int. J. Syst. Evol. Microbiol.">
        <title>The Global Catalogue of Microorganisms (GCM) 10K type strain sequencing project: providing services to taxonomists for standard genome sequencing and annotation.</title>
        <authorList>
            <consortium name="The Broad Institute Genomics Platform"/>
            <consortium name="The Broad Institute Genome Sequencing Center for Infectious Disease"/>
            <person name="Wu L."/>
            <person name="Ma J."/>
        </authorList>
    </citation>
    <scope>NUCLEOTIDE SEQUENCE [LARGE SCALE GENOMIC DNA]</scope>
    <source>
        <strain evidence="2">CGMCC 4.1648</strain>
    </source>
</reference>
<dbReference type="Proteomes" id="UP001595829">
    <property type="component" value="Unassembled WGS sequence"/>
</dbReference>
<dbReference type="SUPFAM" id="SSF54909">
    <property type="entry name" value="Dimeric alpha+beta barrel"/>
    <property type="match status" value="1"/>
</dbReference>
<protein>
    <recommendedName>
        <fullName evidence="3">ABM domain-containing protein</fullName>
    </recommendedName>
</protein>
<comment type="caution">
    <text evidence="1">The sequence shown here is derived from an EMBL/GenBank/DDBJ whole genome shotgun (WGS) entry which is preliminary data.</text>
</comment>
<sequence length="99" mass="11238">MYGRLSTYQGGPVPADKDIAASGQQALDQVRGFPGFKGVYYLLDREKGHALTLTLWEDEEAMRNSEELADKVRKESAERDEMEVVSVERYEIPMSHLET</sequence>
<keyword evidence="2" id="KW-1185">Reference proteome</keyword>
<evidence type="ECO:0000313" key="2">
    <source>
        <dbReference type="Proteomes" id="UP001595829"/>
    </source>
</evidence>
<dbReference type="RefSeq" id="WP_345690492.1">
    <property type="nucleotide sequence ID" value="NZ_BAABIT010000001.1"/>
</dbReference>
<gene>
    <name evidence="1" type="ORF">ACFPM3_11900</name>
</gene>
<name>A0ABV9XBJ8_9ACTN</name>
<organism evidence="1 2">
    <name type="scientific">Streptomyces coeruleoprunus</name>
    <dbReference type="NCBI Taxonomy" id="285563"/>
    <lineage>
        <taxon>Bacteria</taxon>
        <taxon>Bacillati</taxon>
        <taxon>Actinomycetota</taxon>
        <taxon>Actinomycetes</taxon>
        <taxon>Kitasatosporales</taxon>
        <taxon>Streptomycetaceae</taxon>
        <taxon>Streptomyces</taxon>
    </lineage>
</organism>
<dbReference type="InterPro" id="IPR011008">
    <property type="entry name" value="Dimeric_a/b-barrel"/>
</dbReference>
<evidence type="ECO:0000313" key="1">
    <source>
        <dbReference type="EMBL" id="MFC5022834.1"/>
    </source>
</evidence>
<dbReference type="EMBL" id="JBHSJD010000007">
    <property type="protein sequence ID" value="MFC5022834.1"/>
    <property type="molecule type" value="Genomic_DNA"/>
</dbReference>
<accession>A0ABV9XBJ8</accession>